<dbReference type="RefSeq" id="WP_063019728.1">
    <property type="nucleotide sequence ID" value="NZ_JBEYBR010000046.1"/>
</dbReference>
<dbReference type="InterPro" id="IPR011701">
    <property type="entry name" value="MFS"/>
</dbReference>
<dbReference type="PANTHER" id="PTHR43124:SF3">
    <property type="entry name" value="CHLORAMPHENICOL EFFLUX PUMP RV0191"/>
    <property type="match status" value="1"/>
</dbReference>
<comment type="subcellular location">
    <subcellularLocation>
        <location evidence="1">Cell membrane</location>
        <topology evidence="1">Multi-pass membrane protein</topology>
    </subcellularLocation>
</comment>
<reference evidence="8 9" key="1">
    <citation type="submission" date="2024-06" db="EMBL/GenBank/DDBJ databases">
        <title>The Natural Products Discovery Center: Release of the First 8490 Sequenced Strains for Exploring Actinobacteria Biosynthetic Diversity.</title>
        <authorList>
            <person name="Kalkreuter E."/>
            <person name="Kautsar S.A."/>
            <person name="Yang D."/>
            <person name="Bader C.D."/>
            <person name="Teijaro C.N."/>
            <person name="Fluegel L."/>
            <person name="Davis C.M."/>
            <person name="Simpson J.R."/>
            <person name="Lauterbach L."/>
            <person name="Steele A.D."/>
            <person name="Gui C."/>
            <person name="Meng S."/>
            <person name="Li G."/>
            <person name="Viehrig K."/>
            <person name="Ye F."/>
            <person name="Su P."/>
            <person name="Kiefer A.F."/>
            <person name="Nichols A."/>
            <person name="Cepeda A.J."/>
            <person name="Yan W."/>
            <person name="Fan B."/>
            <person name="Jiang Y."/>
            <person name="Adhikari A."/>
            <person name="Zheng C.-J."/>
            <person name="Schuster L."/>
            <person name="Cowan T.M."/>
            <person name="Smanski M.J."/>
            <person name="Chevrette M.G."/>
            <person name="De Carvalho L.P.S."/>
            <person name="Shen B."/>
        </authorList>
    </citation>
    <scope>NUCLEOTIDE SEQUENCE [LARGE SCALE GENOMIC DNA]</scope>
    <source>
        <strain evidence="8 9">NPDC019434</strain>
    </source>
</reference>
<feature type="transmembrane region" description="Helical" evidence="6">
    <location>
        <begin position="250"/>
        <end position="272"/>
    </location>
</feature>
<dbReference type="PROSITE" id="PS50850">
    <property type="entry name" value="MFS"/>
    <property type="match status" value="1"/>
</dbReference>
<evidence type="ECO:0000256" key="3">
    <source>
        <dbReference type="ARBA" id="ARBA00022692"/>
    </source>
</evidence>
<feature type="transmembrane region" description="Helical" evidence="6">
    <location>
        <begin position="343"/>
        <end position="363"/>
    </location>
</feature>
<dbReference type="Pfam" id="PF07690">
    <property type="entry name" value="MFS_1"/>
    <property type="match status" value="1"/>
</dbReference>
<evidence type="ECO:0000313" key="9">
    <source>
        <dbReference type="Proteomes" id="UP001550535"/>
    </source>
</evidence>
<keyword evidence="5 6" id="KW-0472">Membrane</keyword>
<feature type="transmembrane region" description="Helical" evidence="6">
    <location>
        <begin position="176"/>
        <end position="196"/>
    </location>
</feature>
<dbReference type="InterPro" id="IPR036259">
    <property type="entry name" value="MFS_trans_sf"/>
</dbReference>
<comment type="caution">
    <text evidence="8">The sequence shown here is derived from an EMBL/GenBank/DDBJ whole genome shotgun (WGS) entry which is preliminary data.</text>
</comment>
<evidence type="ECO:0000256" key="4">
    <source>
        <dbReference type="ARBA" id="ARBA00022989"/>
    </source>
</evidence>
<dbReference type="CDD" id="cd17324">
    <property type="entry name" value="MFS_NepI_like"/>
    <property type="match status" value="1"/>
</dbReference>
<name>A0ABV2XD22_9NOCA</name>
<feature type="domain" description="Major facilitator superfamily (MFS) profile" evidence="7">
    <location>
        <begin position="20"/>
        <end position="395"/>
    </location>
</feature>
<feature type="transmembrane region" description="Helical" evidence="6">
    <location>
        <begin position="369"/>
        <end position="390"/>
    </location>
</feature>
<keyword evidence="3 6" id="KW-0812">Transmembrane</keyword>
<dbReference type="Proteomes" id="UP001550535">
    <property type="component" value="Unassembled WGS sequence"/>
</dbReference>
<feature type="transmembrane region" description="Helical" evidence="6">
    <location>
        <begin position="217"/>
        <end position="238"/>
    </location>
</feature>
<dbReference type="SUPFAM" id="SSF103473">
    <property type="entry name" value="MFS general substrate transporter"/>
    <property type="match status" value="1"/>
</dbReference>
<protein>
    <submittedName>
        <fullName evidence="8">MFS transporter</fullName>
    </submittedName>
</protein>
<proteinExistence type="predicted"/>
<accession>A0ABV2XD22</accession>
<feature type="transmembrane region" description="Helical" evidence="6">
    <location>
        <begin position="114"/>
        <end position="136"/>
    </location>
</feature>
<dbReference type="EMBL" id="JBEYBR010000046">
    <property type="protein sequence ID" value="MEU2123792.1"/>
    <property type="molecule type" value="Genomic_DNA"/>
</dbReference>
<organism evidence="8 9">
    <name type="scientific">Nocardia niwae</name>
    <dbReference type="NCBI Taxonomy" id="626084"/>
    <lineage>
        <taxon>Bacteria</taxon>
        <taxon>Bacillati</taxon>
        <taxon>Actinomycetota</taxon>
        <taxon>Actinomycetes</taxon>
        <taxon>Mycobacteriales</taxon>
        <taxon>Nocardiaceae</taxon>
        <taxon>Nocardia</taxon>
    </lineage>
</organism>
<dbReference type="InterPro" id="IPR020846">
    <property type="entry name" value="MFS_dom"/>
</dbReference>
<evidence type="ECO:0000256" key="6">
    <source>
        <dbReference type="SAM" id="Phobius"/>
    </source>
</evidence>
<keyword evidence="4 6" id="KW-1133">Transmembrane helix</keyword>
<feature type="transmembrane region" description="Helical" evidence="6">
    <location>
        <begin position="86"/>
        <end position="108"/>
    </location>
</feature>
<feature type="transmembrane region" description="Helical" evidence="6">
    <location>
        <begin position="148"/>
        <end position="170"/>
    </location>
</feature>
<evidence type="ECO:0000259" key="7">
    <source>
        <dbReference type="PROSITE" id="PS50850"/>
    </source>
</evidence>
<feature type="transmembrane region" description="Helical" evidence="6">
    <location>
        <begin position="58"/>
        <end position="79"/>
    </location>
</feature>
<evidence type="ECO:0000256" key="1">
    <source>
        <dbReference type="ARBA" id="ARBA00004651"/>
    </source>
</evidence>
<dbReference type="InterPro" id="IPR050189">
    <property type="entry name" value="MFS_Efflux_Transporters"/>
</dbReference>
<dbReference type="Gene3D" id="1.20.1250.20">
    <property type="entry name" value="MFS general substrate transporter like domains"/>
    <property type="match status" value="1"/>
</dbReference>
<keyword evidence="2" id="KW-1003">Cell membrane</keyword>
<evidence type="ECO:0000313" key="8">
    <source>
        <dbReference type="EMBL" id="MEU2123792.1"/>
    </source>
</evidence>
<dbReference type="PANTHER" id="PTHR43124">
    <property type="entry name" value="PURINE EFFLUX PUMP PBUE"/>
    <property type="match status" value="1"/>
</dbReference>
<gene>
    <name evidence="8" type="ORF">ABZ507_18420</name>
</gene>
<feature type="transmembrane region" description="Helical" evidence="6">
    <location>
        <begin position="20"/>
        <end position="38"/>
    </location>
</feature>
<sequence length="396" mass="39237">MTQVREVVATRPISALRGRLGVGALTAATFTVVTSEMLPVGLLTPIGAALRVSEGRAGLALTVTGLVAALSAPLVTAALRRVERKVVLCGLMAVLALGNLGTACAPGFGVLIGARVLVGVGMGGVWAIAASLAARLVPARSVATATSLIFSGVAVASVLGIPAGTVLGALAGWRMAFVAAACLALAVLWAMAALLPRLPATEALPLRGVLRLTRQRGLRVALLVVAFLVTGHFAAYTYVRPVLEEVTGVAAAAVGTLLLVYGIAGVAGNFAAGAAAARTPRKTLVVIGSILAAAAIALPVLGGSFPQAIVLMIVWGVAYGGVSVTTQTWVFAAAPQAKEGASALFAGVFNAAIALGSLTGGVAADVIGVAAAMRLGGTLAVVAVIVAALGNGMRRP</sequence>
<keyword evidence="9" id="KW-1185">Reference proteome</keyword>
<feature type="transmembrane region" description="Helical" evidence="6">
    <location>
        <begin position="284"/>
        <end position="302"/>
    </location>
</feature>
<evidence type="ECO:0000256" key="2">
    <source>
        <dbReference type="ARBA" id="ARBA00022475"/>
    </source>
</evidence>
<feature type="transmembrane region" description="Helical" evidence="6">
    <location>
        <begin position="308"/>
        <end position="331"/>
    </location>
</feature>
<evidence type="ECO:0000256" key="5">
    <source>
        <dbReference type="ARBA" id="ARBA00023136"/>
    </source>
</evidence>